<dbReference type="SUPFAM" id="SSF55874">
    <property type="entry name" value="ATPase domain of HSP90 chaperone/DNA topoisomerase II/histidine kinase"/>
    <property type="match status" value="1"/>
</dbReference>
<name>A0ABR7JQD0_9FIRM</name>
<dbReference type="InterPro" id="IPR003661">
    <property type="entry name" value="HisK_dim/P_dom"/>
</dbReference>
<evidence type="ECO:0000256" key="2">
    <source>
        <dbReference type="ARBA" id="ARBA00004651"/>
    </source>
</evidence>
<dbReference type="EC" id="2.7.13.3" evidence="3"/>
<dbReference type="InterPro" id="IPR005467">
    <property type="entry name" value="His_kinase_dom"/>
</dbReference>
<dbReference type="Gene3D" id="1.10.287.130">
    <property type="match status" value="1"/>
</dbReference>
<evidence type="ECO:0000313" key="17">
    <source>
        <dbReference type="EMBL" id="MBC5997113.1"/>
    </source>
</evidence>
<comment type="subcellular location">
    <subcellularLocation>
        <location evidence="2">Cell membrane</location>
        <topology evidence="2">Multi-pass membrane protein</topology>
    </subcellularLocation>
</comment>
<dbReference type="InterPro" id="IPR050398">
    <property type="entry name" value="HssS/ArlS-like"/>
</dbReference>
<dbReference type="Proteomes" id="UP000609849">
    <property type="component" value="Unassembled WGS sequence"/>
</dbReference>
<gene>
    <name evidence="17" type="ORF">H8923_10095</name>
</gene>
<dbReference type="SUPFAM" id="SSF47384">
    <property type="entry name" value="Homodimeric domain of signal transducing histidine kinase"/>
    <property type="match status" value="1"/>
</dbReference>
<dbReference type="Gene3D" id="6.10.340.10">
    <property type="match status" value="1"/>
</dbReference>
<evidence type="ECO:0000256" key="4">
    <source>
        <dbReference type="ARBA" id="ARBA00022475"/>
    </source>
</evidence>
<keyword evidence="11 14" id="KW-1133">Transmembrane helix</keyword>
<dbReference type="Gene3D" id="3.30.565.10">
    <property type="entry name" value="Histidine kinase-like ATPase, C-terminal domain"/>
    <property type="match status" value="1"/>
</dbReference>
<dbReference type="PANTHER" id="PTHR45528:SF1">
    <property type="entry name" value="SENSOR HISTIDINE KINASE CPXA"/>
    <property type="match status" value="1"/>
</dbReference>
<dbReference type="InterPro" id="IPR004358">
    <property type="entry name" value="Sig_transdc_His_kin-like_C"/>
</dbReference>
<evidence type="ECO:0000259" key="16">
    <source>
        <dbReference type="PROSITE" id="PS50885"/>
    </source>
</evidence>
<keyword evidence="7 14" id="KW-0812">Transmembrane</keyword>
<dbReference type="SUPFAM" id="SSF158472">
    <property type="entry name" value="HAMP domain-like"/>
    <property type="match status" value="1"/>
</dbReference>
<dbReference type="GO" id="GO:0016301">
    <property type="term" value="F:kinase activity"/>
    <property type="evidence" value="ECO:0007669"/>
    <property type="project" value="UniProtKB-KW"/>
</dbReference>
<evidence type="ECO:0000256" key="7">
    <source>
        <dbReference type="ARBA" id="ARBA00022692"/>
    </source>
</evidence>
<dbReference type="PROSITE" id="PS50109">
    <property type="entry name" value="HIS_KIN"/>
    <property type="match status" value="1"/>
</dbReference>
<dbReference type="PANTHER" id="PTHR45528">
    <property type="entry name" value="SENSOR HISTIDINE KINASE CPXA"/>
    <property type="match status" value="1"/>
</dbReference>
<keyword evidence="10" id="KW-0067">ATP-binding</keyword>
<dbReference type="Pfam" id="PF00672">
    <property type="entry name" value="HAMP"/>
    <property type="match status" value="1"/>
</dbReference>
<evidence type="ECO:0000256" key="14">
    <source>
        <dbReference type="SAM" id="Phobius"/>
    </source>
</evidence>
<keyword evidence="4" id="KW-1003">Cell membrane</keyword>
<dbReference type="Pfam" id="PF00512">
    <property type="entry name" value="HisKA"/>
    <property type="match status" value="1"/>
</dbReference>
<protein>
    <recommendedName>
        <fullName evidence="3">histidine kinase</fullName>
        <ecNumber evidence="3">2.7.13.3</ecNumber>
    </recommendedName>
</protein>
<dbReference type="EMBL" id="JACRWE010000004">
    <property type="protein sequence ID" value="MBC5997113.1"/>
    <property type="molecule type" value="Genomic_DNA"/>
</dbReference>
<evidence type="ECO:0000256" key="10">
    <source>
        <dbReference type="ARBA" id="ARBA00022840"/>
    </source>
</evidence>
<dbReference type="PROSITE" id="PS50885">
    <property type="entry name" value="HAMP"/>
    <property type="match status" value="1"/>
</dbReference>
<dbReference type="SMART" id="SM00387">
    <property type="entry name" value="HATPase_c"/>
    <property type="match status" value="1"/>
</dbReference>
<keyword evidence="5" id="KW-0597">Phosphoprotein</keyword>
<dbReference type="SMART" id="SM00388">
    <property type="entry name" value="HisKA"/>
    <property type="match status" value="1"/>
</dbReference>
<evidence type="ECO:0000256" key="3">
    <source>
        <dbReference type="ARBA" id="ARBA00012438"/>
    </source>
</evidence>
<evidence type="ECO:0000256" key="13">
    <source>
        <dbReference type="ARBA" id="ARBA00023136"/>
    </source>
</evidence>
<evidence type="ECO:0000256" key="12">
    <source>
        <dbReference type="ARBA" id="ARBA00023012"/>
    </source>
</evidence>
<feature type="transmembrane region" description="Helical" evidence="14">
    <location>
        <begin position="146"/>
        <end position="166"/>
    </location>
</feature>
<evidence type="ECO:0000256" key="9">
    <source>
        <dbReference type="ARBA" id="ARBA00022777"/>
    </source>
</evidence>
<proteinExistence type="predicted"/>
<reference evidence="17 18" key="1">
    <citation type="submission" date="2020-08" db="EMBL/GenBank/DDBJ databases">
        <authorList>
            <person name="Liu C."/>
            <person name="Sun Q."/>
        </authorList>
    </citation>
    <scope>NUCLEOTIDE SEQUENCE [LARGE SCALE GENOMIC DNA]</scope>
    <source>
        <strain evidence="17 18">NSJ-18</strain>
    </source>
</reference>
<comment type="caution">
    <text evidence="17">The sequence shown here is derived from an EMBL/GenBank/DDBJ whole genome shotgun (WGS) entry which is preliminary data.</text>
</comment>
<dbReference type="InterPro" id="IPR036890">
    <property type="entry name" value="HATPase_C_sf"/>
</dbReference>
<evidence type="ECO:0000259" key="15">
    <source>
        <dbReference type="PROSITE" id="PS50109"/>
    </source>
</evidence>
<keyword evidence="9 17" id="KW-0418">Kinase</keyword>
<accession>A0ABR7JQD0</accession>
<dbReference type="InterPro" id="IPR003594">
    <property type="entry name" value="HATPase_dom"/>
</dbReference>
<dbReference type="CDD" id="cd06225">
    <property type="entry name" value="HAMP"/>
    <property type="match status" value="1"/>
</dbReference>
<sequence>MIRENFKVSYDNLVDQNIKQYILYRYSVESSIRNHLENNNRFTKDIIIRSMEKLGSYGEKFTHGGVIWNNEFAYSDINKNLIDKEVEQYYLTDNSSFLIKKIDNKVYMYLGSDIQVSNETIKLLNVYDITSIFSERERQNEYYIKWFIVIMLVYIVTVIIFTKILIDPIKKLNETSKRISNGNYKERTNIKSSDEIGELSKSFDIMTDEIENHILRLENDIKNREEFISDFSHELKTPMTSIMGYSRLLMTDDCDKELQKKSANYIYSECKRLELLSRKLLKLMEIDEIPIELVSIHTEWLKEKINIIMKPLIDNNNLIWINEWETCFIKGDGQLLLDLLKNLVENGIKASEKNIYISINGVKKNDKYIISVTDRGCGIEDSQIEKIVNPFYIIDKSRSKNQGNTGLGLSICDKIAKLHNSNLEIKSELKKGTTISIILEVENEE</sequence>
<evidence type="ECO:0000256" key="11">
    <source>
        <dbReference type="ARBA" id="ARBA00022989"/>
    </source>
</evidence>
<organism evidence="17 18">
    <name type="scientific">Romboutsia faecis</name>
    <dbReference type="NCBI Taxonomy" id="2764597"/>
    <lineage>
        <taxon>Bacteria</taxon>
        <taxon>Bacillati</taxon>
        <taxon>Bacillota</taxon>
        <taxon>Clostridia</taxon>
        <taxon>Peptostreptococcales</taxon>
        <taxon>Peptostreptococcaceae</taxon>
        <taxon>Romboutsia</taxon>
    </lineage>
</organism>
<dbReference type="PRINTS" id="PR00344">
    <property type="entry name" value="BCTRLSENSOR"/>
</dbReference>
<keyword evidence="12" id="KW-0902">Two-component regulatory system</keyword>
<feature type="domain" description="Histidine kinase" evidence="15">
    <location>
        <begin position="230"/>
        <end position="443"/>
    </location>
</feature>
<keyword evidence="18" id="KW-1185">Reference proteome</keyword>
<keyword evidence="6" id="KW-0808">Transferase</keyword>
<dbReference type="InterPro" id="IPR003660">
    <property type="entry name" value="HAMP_dom"/>
</dbReference>
<keyword evidence="8" id="KW-0547">Nucleotide-binding</keyword>
<dbReference type="InterPro" id="IPR036097">
    <property type="entry name" value="HisK_dim/P_sf"/>
</dbReference>
<evidence type="ECO:0000256" key="5">
    <source>
        <dbReference type="ARBA" id="ARBA00022553"/>
    </source>
</evidence>
<evidence type="ECO:0000256" key="1">
    <source>
        <dbReference type="ARBA" id="ARBA00000085"/>
    </source>
</evidence>
<evidence type="ECO:0000256" key="6">
    <source>
        <dbReference type="ARBA" id="ARBA00022679"/>
    </source>
</evidence>
<dbReference type="SMART" id="SM00304">
    <property type="entry name" value="HAMP"/>
    <property type="match status" value="1"/>
</dbReference>
<comment type="catalytic activity">
    <reaction evidence="1">
        <text>ATP + protein L-histidine = ADP + protein N-phospho-L-histidine.</text>
        <dbReference type="EC" id="2.7.13.3"/>
    </reaction>
</comment>
<dbReference type="Pfam" id="PF02518">
    <property type="entry name" value="HATPase_c"/>
    <property type="match status" value="1"/>
</dbReference>
<dbReference type="CDD" id="cd00082">
    <property type="entry name" value="HisKA"/>
    <property type="match status" value="1"/>
</dbReference>
<dbReference type="RefSeq" id="WP_172976682.1">
    <property type="nucleotide sequence ID" value="NZ_JACRWE010000004.1"/>
</dbReference>
<evidence type="ECO:0000256" key="8">
    <source>
        <dbReference type="ARBA" id="ARBA00022741"/>
    </source>
</evidence>
<keyword evidence="13 14" id="KW-0472">Membrane</keyword>
<evidence type="ECO:0000313" key="18">
    <source>
        <dbReference type="Proteomes" id="UP000609849"/>
    </source>
</evidence>
<feature type="domain" description="HAMP" evidence="16">
    <location>
        <begin position="163"/>
        <end position="215"/>
    </location>
</feature>